<keyword evidence="1" id="KW-1133">Transmembrane helix</keyword>
<proteinExistence type="predicted"/>
<comment type="caution">
    <text evidence="2">The sequence shown here is derived from an EMBL/GenBank/DDBJ whole genome shotgun (WGS) entry which is preliminary data.</text>
</comment>
<evidence type="ECO:0000313" key="3">
    <source>
        <dbReference type="Proteomes" id="UP001549313"/>
    </source>
</evidence>
<sequence>MRTISRKTDWSRTARAYFIAALAMAFIWALLLSSLG</sequence>
<protein>
    <submittedName>
        <fullName evidence="2">Uncharacterized protein</fullName>
    </submittedName>
</protein>
<accession>A0ABV2REA9</accession>
<keyword evidence="3" id="KW-1185">Reference proteome</keyword>
<organism evidence="2 3">
    <name type="scientific">Brevundimonas faecalis</name>
    <dbReference type="NCBI Taxonomy" id="947378"/>
    <lineage>
        <taxon>Bacteria</taxon>
        <taxon>Pseudomonadati</taxon>
        <taxon>Pseudomonadota</taxon>
        <taxon>Alphaproteobacteria</taxon>
        <taxon>Caulobacterales</taxon>
        <taxon>Caulobacteraceae</taxon>
        <taxon>Brevundimonas</taxon>
    </lineage>
</organism>
<reference evidence="2 3" key="1">
    <citation type="submission" date="2024-06" db="EMBL/GenBank/DDBJ databases">
        <title>Sorghum-associated microbial communities from plants grown in Nebraska, USA.</title>
        <authorList>
            <person name="Schachtman D."/>
        </authorList>
    </citation>
    <scope>NUCLEOTIDE SEQUENCE [LARGE SCALE GENOMIC DNA]</scope>
    <source>
        <strain evidence="2 3">2814</strain>
    </source>
</reference>
<feature type="transmembrane region" description="Helical" evidence="1">
    <location>
        <begin position="16"/>
        <end position="35"/>
    </location>
</feature>
<name>A0ABV2REA9_9CAUL</name>
<evidence type="ECO:0000256" key="1">
    <source>
        <dbReference type="SAM" id="Phobius"/>
    </source>
</evidence>
<gene>
    <name evidence="2" type="ORF">ABIE19_002875</name>
</gene>
<keyword evidence="1" id="KW-0472">Membrane</keyword>
<dbReference type="Proteomes" id="UP001549313">
    <property type="component" value="Unassembled WGS sequence"/>
</dbReference>
<dbReference type="EMBL" id="JBEPTF010000004">
    <property type="protein sequence ID" value="MET4684926.1"/>
    <property type="molecule type" value="Genomic_DNA"/>
</dbReference>
<evidence type="ECO:0000313" key="2">
    <source>
        <dbReference type="EMBL" id="MET4684926.1"/>
    </source>
</evidence>
<keyword evidence="1" id="KW-0812">Transmembrane</keyword>